<proteinExistence type="predicted"/>
<protein>
    <submittedName>
        <fullName evidence="1">Phage holin family protein</fullName>
    </submittedName>
</protein>
<dbReference type="Proteomes" id="UP000512322">
    <property type="component" value="Chromosome"/>
</dbReference>
<dbReference type="AlphaFoldDB" id="A0A7H9SF17"/>
<dbReference type="InterPro" id="IPR032637">
    <property type="entry name" value="Phage_holin-like"/>
</dbReference>
<gene>
    <name evidence="1" type="ORF">HVY77_02720</name>
</gene>
<reference evidence="1 2" key="1">
    <citation type="submission" date="2020-06" db="EMBL/GenBank/DDBJ databases">
        <title>REHAB project genomes.</title>
        <authorList>
            <person name="Shaw L.P."/>
        </authorList>
    </citation>
    <scope>NUCLEOTIDE SEQUENCE [LARGE SCALE GENOMIC DNA]</scope>
    <source>
        <strain evidence="1 2">RHB30-C10</strain>
    </source>
</reference>
<evidence type="ECO:0000313" key="1">
    <source>
        <dbReference type="EMBL" id="QMF70041.1"/>
    </source>
</evidence>
<name>A0A7H9SF17_ECOLX</name>
<sequence>MRFWRAAYSEPLSGGGAVAVTIGGASVFGLLTNTDFGVVVGAFAGALFVVTQQKEIPVWRMAIHLLVAFVVGVLGAGVAASLMQWLTHYNDKPLDALCAVGVSALSIKILTFLYQQEISSLFGLFSRLRGGGGGNGK</sequence>
<organism evidence="1 2">
    <name type="scientific">Escherichia coli</name>
    <dbReference type="NCBI Taxonomy" id="562"/>
    <lineage>
        <taxon>Bacteria</taxon>
        <taxon>Pseudomonadati</taxon>
        <taxon>Pseudomonadota</taxon>
        <taxon>Gammaproteobacteria</taxon>
        <taxon>Enterobacterales</taxon>
        <taxon>Enterobacteriaceae</taxon>
        <taxon>Escherichia</taxon>
    </lineage>
</organism>
<dbReference type="EMBL" id="CP057293">
    <property type="protein sequence ID" value="QMF70041.1"/>
    <property type="molecule type" value="Genomic_DNA"/>
</dbReference>
<dbReference type="RefSeq" id="WP_289248585.1">
    <property type="nucleotide sequence ID" value="NZ_JAUEKH010000342.1"/>
</dbReference>
<dbReference type="Pfam" id="PF16931">
    <property type="entry name" value="Phage_holin_8"/>
    <property type="match status" value="1"/>
</dbReference>
<evidence type="ECO:0000313" key="2">
    <source>
        <dbReference type="Proteomes" id="UP000512322"/>
    </source>
</evidence>
<accession>A0A7H9SF17</accession>